<dbReference type="EC" id="3.4.-.-" evidence="8"/>
<dbReference type="GO" id="GO:0016829">
    <property type="term" value="F:lyase activity"/>
    <property type="evidence" value="ECO:0007669"/>
    <property type="project" value="UniProtKB-KW"/>
</dbReference>
<reference evidence="9 10" key="1">
    <citation type="submission" date="2016-11" db="EMBL/GenBank/DDBJ databases">
        <authorList>
            <person name="Jaros S."/>
            <person name="Januszkiewicz K."/>
            <person name="Wedrychowicz H."/>
        </authorList>
    </citation>
    <scope>NUCLEOTIDE SEQUENCE [LARGE SCALE GENOMIC DNA]</scope>
    <source>
        <strain evidence="9 10">DSM 29431</strain>
    </source>
</reference>
<evidence type="ECO:0000256" key="2">
    <source>
        <dbReference type="ARBA" id="ARBA00022670"/>
    </source>
</evidence>
<organism evidence="9 10">
    <name type="scientific">Marivita hallyeonensis</name>
    <dbReference type="NCBI Taxonomy" id="996342"/>
    <lineage>
        <taxon>Bacteria</taxon>
        <taxon>Pseudomonadati</taxon>
        <taxon>Pseudomonadota</taxon>
        <taxon>Alphaproteobacteria</taxon>
        <taxon>Rhodobacterales</taxon>
        <taxon>Roseobacteraceae</taxon>
        <taxon>Marivita</taxon>
    </lineage>
</organism>
<dbReference type="PANTHER" id="PTHR13604">
    <property type="entry name" value="DC12-RELATED"/>
    <property type="match status" value="1"/>
</dbReference>
<dbReference type="SUPFAM" id="SSF143081">
    <property type="entry name" value="BB1717-like"/>
    <property type="match status" value="1"/>
</dbReference>
<keyword evidence="10" id="KW-1185">Reference proteome</keyword>
<dbReference type="AlphaFoldDB" id="A0A1M5MV43"/>
<keyword evidence="3" id="KW-0227">DNA damage</keyword>
<keyword evidence="7" id="KW-0456">Lyase</keyword>
<evidence type="ECO:0000256" key="7">
    <source>
        <dbReference type="ARBA" id="ARBA00023239"/>
    </source>
</evidence>
<evidence type="ECO:0000256" key="1">
    <source>
        <dbReference type="ARBA" id="ARBA00008136"/>
    </source>
</evidence>
<dbReference type="GO" id="GO:0106300">
    <property type="term" value="P:protein-DNA covalent cross-linking repair"/>
    <property type="evidence" value="ECO:0007669"/>
    <property type="project" value="InterPro"/>
</dbReference>
<evidence type="ECO:0000256" key="6">
    <source>
        <dbReference type="ARBA" id="ARBA00023125"/>
    </source>
</evidence>
<comment type="similarity">
    <text evidence="1 8">Belongs to the SOS response-associated peptidase family.</text>
</comment>
<keyword evidence="5" id="KW-0190">Covalent protein-DNA linkage</keyword>
<dbReference type="Gene3D" id="3.90.1680.10">
    <property type="entry name" value="SOS response associated peptidase-like"/>
    <property type="match status" value="1"/>
</dbReference>
<dbReference type="InterPro" id="IPR003738">
    <property type="entry name" value="SRAP"/>
</dbReference>
<sequence length="203" mass="22482">MPGRLFLTRDVAELAAIAGVAAPEPEEPRRNIQPGQQVLTLTTHGFTRMRWGMIPTGRTNARGRPVMETIINARSETVFDKTAYENMHRAVVPADGWYEWTGAKGRKTAWDIRSDDGDALWFAAIYDIWSGPGGIKVPQVATLTCQPSGDVRDIHDRMGVLLSPAEIQLWLTGDQDAARGLFRSWPDGRLRVTAAKDVDWSGP</sequence>
<dbReference type="OrthoDB" id="9782620at2"/>
<proteinExistence type="inferred from homology"/>
<evidence type="ECO:0000256" key="8">
    <source>
        <dbReference type="RuleBase" id="RU364100"/>
    </source>
</evidence>
<dbReference type="RefSeq" id="WP_072776068.1">
    <property type="nucleotide sequence ID" value="NZ_FQXC01000001.1"/>
</dbReference>
<evidence type="ECO:0000256" key="5">
    <source>
        <dbReference type="ARBA" id="ARBA00023124"/>
    </source>
</evidence>
<keyword evidence="2 8" id="KW-0645">Protease</keyword>
<dbReference type="EMBL" id="FQXC01000001">
    <property type="protein sequence ID" value="SHG81196.1"/>
    <property type="molecule type" value="Genomic_DNA"/>
</dbReference>
<evidence type="ECO:0000256" key="4">
    <source>
        <dbReference type="ARBA" id="ARBA00022801"/>
    </source>
</evidence>
<accession>A0A1M5MV43</accession>
<gene>
    <name evidence="9" type="ORF">SAMN05443551_0666</name>
</gene>
<dbReference type="InterPro" id="IPR036590">
    <property type="entry name" value="SRAP-like"/>
</dbReference>
<dbReference type="STRING" id="996342.SAMN05443551_0666"/>
<dbReference type="PANTHER" id="PTHR13604:SF0">
    <property type="entry name" value="ABASIC SITE PROCESSING PROTEIN HMCES"/>
    <property type="match status" value="1"/>
</dbReference>
<protein>
    <recommendedName>
        <fullName evidence="8">Abasic site processing protein</fullName>
        <ecNumber evidence="8">3.4.-.-</ecNumber>
    </recommendedName>
</protein>
<evidence type="ECO:0000313" key="9">
    <source>
        <dbReference type="EMBL" id="SHG81196.1"/>
    </source>
</evidence>
<name>A0A1M5MV43_9RHOB</name>
<evidence type="ECO:0000256" key="3">
    <source>
        <dbReference type="ARBA" id="ARBA00022763"/>
    </source>
</evidence>
<keyword evidence="6" id="KW-0238">DNA-binding</keyword>
<dbReference type="GO" id="GO:0008233">
    <property type="term" value="F:peptidase activity"/>
    <property type="evidence" value="ECO:0007669"/>
    <property type="project" value="UniProtKB-KW"/>
</dbReference>
<evidence type="ECO:0000313" key="10">
    <source>
        <dbReference type="Proteomes" id="UP000184221"/>
    </source>
</evidence>
<dbReference type="GO" id="GO:0006508">
    <property type="term" value="P:proteolysis"/>
    <property type="evidence" value="ECO:0007669"/>
    <property type="project" value="UniProtKB-KW"/>
</dbReference>
<dbReference type="GO" id="GO:0003697">
    <property type="term" value="F:single-stranded DNA binding"/>
    <property type="evidence" value="ECO:0007669"/>
    <property type="project" value="InterPro"/>
</dbReference>
<dbReference type="Pfam" id="PF02586">
    <property type="entry name" value="SRAP"/>
    <property type="match status" value="1"/>
</dbReference>
<dbReference type="Proteomes" id="UP000184221">
    <property type="component" value="Unassembled WGS sequence"/>
</dbReference>
<keyword evidence="4 8" id="KW-0378">Hydrolase</keyword>